<dbReference type="PANTHER" id="PTHR33697">
    <property type="entry name" value="T17B22.17 PROTEIN-RELATED"/>
    <property type="match status" value="1"/>
</dbReference>
<dbReference type="PANTHER" id="PTHR33697:SF2">
    <property type="entry name" value="T17B22.17 PROTEIN"/>
    <property type="match status" value="1"/>
</dbReference>
<dbReference type="PROSITE" id="PS50812">
    <property type="entry name" value="PWWP"/>
    <property type="match status" value="1"/>
</dbReference>
<dbReference type="InterPro" id="IPR044679">
    <property type="entry name" value="PWWP2-like"/>
</dbReference>
<sequence length="805" mass="89694">MGTASEGSDEGGIAGDCGVGTIVWVRRRNGSWWPGRILGSEDLAESHVMSSRSGTPVKLLGREDASVDWYNLEKSKRVKPFRCGEFNACIERAEASHSTPIKKREKYARREDAILHALELEKQQLEMQQESTAISCHAGYKTLGLSERESNHYSSEVYVSGLPANQESQTSSRKISSLLDECHLDHPLPIHRNRNVKTSISEDYKHEILTRINVEDVSPEVVKSKGKLFLSVAGGNSDITDDDHSDLLPHGGLNSGFVSQAAIDKNFSASKRKNLLPGVINDNPAKRRARRRPLVKVLQNSTKLSVSHSVRPHQDLSGDTMPTEEHFINIAHDAQKNSTIHSSPDADDLLDYSGHSWEKTPVDSGNAYQLQQPGCISNESTPSIWTEENDFDSSATDSELEMAEEKLRSGVTQPLKQTGESSIESGMSHWHLKGKRNNRIISKRLHEYADGKNIGDTDKFNVQFRETSPEGKTTSYNIGKFDSAAAPTATGPEFSSEKEIVYDTEEEIFTGLGNKRDDLERQHSDFIDSDDDQQLISEPGWGTVRPFQMWKAYWEDPEDNLDQFYTTPFSYRMIPMLIDVDLKVQARYQGEHVPLVSLMSKLNGMAIVGHPVHIEVLEDGSTDLLLPSNEFEETAAPPIWKTAKRTSMHRLPRSNADQSNNSFIDGKSQLDFSAPEVKKKRFYYAHRSASGRFQRKPLKTVNLSSSQKTRALSSFASEKKLNSGSAFLGGLIKADGSMPLVTCIPTKVVFSRILESVGRPSAAVAHRAIVASAADKVLKFKKFHNSSLINLSKFEQIGHEFDVYE</sequence>
<gene>
    <name evidence="2" type="ORF">IEQ34_015478</name>
</gene>
<dbReference type="CDD" id="cd05162">
    <property type="entry name" value="PWWP"/>
    <property type="match status" value="1"/>
</dbReference>
<dbReference type="EMBL" id="JAGFBR010000014">
    <property type="protein sequence ID" value="KAH0455446.1"/>
    <property type="molecule type" value="Genomic_DNA"/>
</dbReference>
<dbReference type="Gene3D" id="2.30.30.140">
    <property type="match status" value="1"/>
</dbReference>
<name>A0AAV7GG16_DENCH</name>
<dbReference type="SUPFAM" id="SSF63748">
    <property type="entry name" value="Tudor/PWWP/MBT"/>
    <property type="match status" value="1"/>
</dbReference>
<accession>A0AAV7GG16</accession>
<keyword evidence="3" id="KW-1185">Reference proteome</keyword>
<proteinExistence type="predicted"/>
<dbReference type="AlphaFoldDB" id="A0AAV7GG16"/>
<evidence type="ECO:0000313" key="2">
    <source>
        <dbReference type="EMBL" id="KAH0455446.1"/>
    </source>
</evidence>
<dbReference type="Proteomes" id="UP000775213">
    <property type="component" value="Unassembled WGS sequence"/>
</dbReference>
<organism evidence="2 3">
    <name type="scientific">Dendrobium chrysotoxum</name>
    <name type="common">Orchid</name>
    <dbReference type="NCBI Taxonomy" id="161865"/>
    <lineage>
        <taxon>Eukaryota</taxon>
        <taxon>Viridiplantae</taxon>
        <taxon>Streptophyta</taxon>
        <taxon>Embryophyta</taxon>
        <taxon>Tracheophyta</taxon>
        <taxon>Spermatophyta</taxon>
        <taxon>Magnoliopsida</taxon>
        <taxon>Liliopsida</taxon>
        <taxon>Asparagales</taxon>
        <taxon>Orchidaceae</taxon>
        <taxon>Epidendroideae</taxon>
        <taxon>Malaxideae</taxon>
        <taxon>Dendrobiinae</taxon>
        <taxon>Dendrobium</taxon>
    </lineage>
</organism>
<protein>
    <recommendedName>
        <fullName evidence="1">PWWP domain-containing protein</fullName>
    </recommendedName>
</protein>
<evidence type="ECO:0000259" key="1">
    <source>
        <dbReference type="PROSITE" id="PS50812"/>
    </source>
</evidence>
<reference evidence="2 3" key="1">
    <citation type="journal article" date="2021" name="Hortic Res">
        <title>Chromosome-scale assembly of the Dendrobium chrysotoxum genome enhances the understanding of orchid evolution.</title>
        <authorList>
            <person name="Zhang Y."/>
            <person name="Zhang G.Q."/>
            <person name="Zhang D."/>
            <person name="Liu X.D."/>
            <person name="Xu X.Y."/>
            <person name="Sun W.H."/>
            <person name="Yu X."/>
            <person name="Zhu X."/>
            <person name="Wang Z.W."/>
            <person name="Zhao X."/>
            <person name="Zhong W.Y."/>
            <person name="Chen H."/>
            <person name="Yin W.L."/>
            <person name="Huang T."/>
            <person name="Niu S.C."/>
            <person name="Liu Z.J."/>
        </authorList>
    </citation>
    <scope>NUCLEOTIDE SEQUENCE [LARGE SCALE GENOMIC DNA]</scope>
    <source>
        <strain evidence="2">Lindl</strain>
    </source>
</reference>
<feature type="domain" description="PWWP" evidence="1">
    <location>
        <begin position="19"/>
        <end position="74"/>
    </location>
</feature>
<evidence type="ECO:0000313" key="3">
    <source>
        <dbReference type="Proteomes" id="UP000775213"/>
    </source>
</evidence>
<comment type="caution">
    <text evidence="2">The sequence shown here is derived from an EMBL/GenBank/DDBJ whole genome shotgun (WGS) entry which is preliminary data.</text>
</comment>
<dbReference type="Pfam" id="PF00855">
    <property type="entry name" value="PWWP"/>
    <property type="match status" value="1"/>
</dbReference>
<dbReference type="InterPro" id="IPR000313">
    <property type="entry name" value="PWWP_dom"/>
</dbReference>